<dbReference type="Gene3D" id="3.30.450.20">
    <property type="entry name" value="PAS domain"/>
    <property type="match status" value="1"/>
</dbReference>
<reference evidence="1 2" key="1">
    <citation type="submission" date="2019-06" db="EMBL/GenBank/DDBJ databases">
        <title>Description of Kitasatospora acidophila sp. nov. isolated from pine grove soil, and reclassification of Streptomyces novaecaesareae to Kitasatospora novaeceasareae comb. nov.</title>
        <authorList>
            <person name="Kim M.J."/>
        </authorList>
    </citation>
    <scope>NUCLEOTIDE SEQUENCE [LARGE SCALE GENOMIC DNA]</scope>
    <source>
        <strain evidence="1 2">MMS16-CNU292</strain>
    </source>
</reference>
<proteinExistence type="predicted"/>
<comment type="caution">
    <text evidence="1">The sequence shown here is derived from an EMBL/GenBank/DDBJ whole genome shotgun (WGS) entry which is preliminary data.</text>
</comment>
<dbReference type="Proteomes" id="UP000319103">
    <property type="component" value="Unassembled WGS sequence"/>
</dbReference>
<dbReference type="OrthoDB" id="341868at2"/>
<dbReference type="AlphaFoldDB" id="A0A540WBT4"/>
<accession>A0A540WBT4</accession>
<evidence type="ECO:0000313" key="1">
    <source>
        <dbReference type="EMBL" id="TQF06505.1"/>
    </source>
</evidence>
<keyword evidence="2" id="KW-1185">Reference proteome</keyword>
<organism evidence="1 2">
    <name type="scientific">Kitasatospora acidiphila</name>
    <dbReference type="NCBI Taxonomy" id="2567942"/>
    <lineage>
        <taxon>Bacteria</taxon>
        <taxon>Bacillati</taxon>
        <taxon>Actinomycetota</taxon>
        <taxon>Actinomycetes</taxon>
        <taxon>Kitasatosporales</taxon>
        <taxon>Streptomycetaceae</taxon>
        <taxon>Kitasatospora</taxon>
    </lineage>
</organism>
<dbReference type="EMBL" id="VIGB01000003">
    <property type="protein sequence ID" value="TQF06505.1"/>
    <property type="molecule type" value="Genomic_DNA"/>
</dbReference>
<dbReference type="RefSeq" id="WP_141636927.1">
    <property type="nucleotide sequence ID" value="NZ_VIGB01000003.1"/>
</dbReference>
<gene>
    <name evidence="1" type="ORF">E6W39_35305</name>
</gene>
<protein>
    <submittedName>
        <fullName evidence="1">Uncharacterized protein</fullName>
    </submittedName>
</protein>
<name>A0A540WBT4_9ACTN</name>
<evidence type="ECO:0000313" key="2">
    <source>
        <dbReference type="Proteomes" id="UP000319103"/>
    </source>
</evidence>
<sequence>MSHHPLRTAAAPAPVQEAAAVEWDLVRDAVRWSPAAYQLLARDPALGPLALDELPGQLLPEDRPVLRRMVTEALVHGRPVAGVLRVAGSPGARAVACTGRADRGTDGQVVALRMVLNAL</sequence>